<accession>A0A1E7WKN8</accession>
<dbReference type="Proteomes" id="UP000175989">
    <property type="component" value="Unassembled WGS sequence"/>
</dbReference>
<protein>
    <submittedName>
        <fullName evidence="2">RES domain protein</fullName>
    </submittedName>
</protein>
<dbReference type="SMART" id="SM00953">
    <property type="entry name" value="RES"/>
    <property type="match status" value="1"/>
</dbReference>
<organism evidence="2 3">
    <name type="scientific">Duganella phyllosphaerae</name>
    <dbReference type="NCBI Taxonomy" id="762836"/>
    <lineage>
        <taxon>Bacteria</taxon>
        <taxon>Pseudomonadati</taxon>
        <taxon>Pseudomonadota</taxon>
        <taxon>Betaproteobacteria</taxon>
        <taxon>Burkholderiales</taxon>
        <taxon>Oxalobacteraceae</taxon>
        <taxon>Telluria group</taxon>
        <taxon>Duganella</taxon>
    </lineage>
</organism>
<evidence type="ECO:0000313" key="3">
    <source>
        <dbReference type="Proteomes" id="UP000175989"/>
    </source>
</evidence>
<sequence>MTAVVWRIAMEAPAYAANDLSGMGARLTGGRWNSKGTPVVYCAVNIALAALETVHYLKGRGPFNRYLVRIEIPDEVWTTCQVLAPLPGGWDAVPAGLSSIAAGDAWIASGASALLRVPSVIVPDEDNVLINPQHPDTAAMTATTIKRWIYDPRFFKR</sequence>
<dbReference type="InterPro" id="IPR014914">
    <property type="entry name" value="RES_dom"/>
</dbReference>
<dbReference type="OrthoDB" id="9789501at2"/>
<name>A0A1E7WKN8_9BURK</name>
<dbReference type="Pfam" id="PF08808">
    <property type="entry name" value="RES"/>
    <property type="match status" value="1"/>
</dbReference>
<reference evidence="3" key="1">
    <citation type="journal article" date="2016" name="Front. Microbiol.">
        <title>Molecular Keys to the Janthinobacterium and Duganella spp. Interaction with the Plant Pathogen Fusarium graminearum.</title>
        <authorList>
            <person name="Haack F.S."/>
            <person name="Poehlein A."/>
            <person name="Kroger C."/>
            <person name="Voigt C.A."/>
            <person name="Piepenbring M."/>
            <person name="Bode H.B."/>
            <person name="Daniel R."/>
            <person name="Schafer W."/>
            <person name="Streit W.R."/>
        </authorList>
    </citation>
    <scope>NUCLEOTIDE SEQUENCE [LARGE SCALE GENOMIC DNA]</scope>
    <source>
        <strain evidence="3">T54</strain>
    </source>
</reference>
<comment type="caution">
    <text evidence="2">The sequence shown here is derived from an EMBL/GenBank/DDBJ whole genome shotgun (WGS) entry which is preliminary data.</text>
</comment>
<dbReference type="EMBL" id="LROM01000087">
    <property type="protein sequence ID" value="OEZ99612.1"/>
    <property type="molecule type" value="Genomic_DNA"/>
</dbReference>
<proteinExistence type="predicted"/>
<evidence type="ECO:0000313" key="2">
    <source>
        <dbReference type="EMBL" id="OEZ99612.1"/>
    </source>
</evidence>
<keyword evidence="3" id="KW-1185">Reference proteome</keyword>
<evidence type="ECO:0000259" key="1">
    <source>
        <dbReference type="SMART" id="SM00953"/>
    </source>
</evidence>
<gene>
    <name evidence="2" type="ORF">DUPY_26560</name>
</gene>
<dbReference type="AlphaFoldDB" id="A0A1E7WKN8"/>
<feature type="domain" description="RES" evidence="1">
    <location>
        <begin position="19"/>
        <end position="144"/>
    </location>
</feature>
<dbReference type="PATRIC" id="fig|762836.4.peg.2736"/>
<dbReference type="RefSeq" id="WP_070248762.1">
    <property type="nucleotide sequence ID" value="NZ_LROM01000087.1"/>
</dbReference>